<dbReference type="InterPro" id="IPR029229">
    <property type="entry name" value="Alkyl_sulf_C"/>
</dbReference>
<dbReference type="CDD" id="cd07710">
    <property type="entry name" value="arylsulfatase_Sdsa1-like_MBL-fold"/>
    <property type="match status" value="1"/>
</dbReference>
<proteinExistence type="inferred from homology"/>
<dbReference type="PANTHER" id="PTHR43223:SF1">
    <property type="entry name" value="ALKYL_ARYL-SULFATASE BDS1"/>
    <property type="match status" value="1"/>
</dbReference>
<dbReference type="InterPro" id="IPR029228">
    <property type="entry name" value="Alkyl_sulf_dimr"/>
</dbReference>
<dbReference type="HOGENOM" id="CLU_014655_1_0_0"/>
<keyword evidence="2" id="KW-0378">Hydrolase</keyword>
<dbReference type="KEGG" id="aba:Acid345_3957"/>
<gene>
    <name evidence="7" type="ordered locus">Acid345_3957</name>
</gene>
<feature type="domain" description="Metallo-beta-lactamase" evidence="6">
    <location>
        <begin position="136"/>
        <end position="358"/>
    </location>
</feature>
<evidence type="ECO:0000313" key="7">
    <source>
        <dbReference type="EMBL" id="ABF42957.1"/>
    </source>
</evidence>
<dbReference type="SUPFAM" id="SSF56281">
    <property type="entry name" value="Metallo-hydrolase/oxidoreductase"/>
    <property type="match status" value="1"/>
</dbReference>
<dbReference type="Gene3D" id="1.25.40.880">
    <property type="entry name" value="Alkyl sulfatase, dimerisation domain"/>
    <property type="match status" value="1"/>
</dbReference>
<evidence type="ECO:0000256" key="5">
    <source>
        <dbReference type="SAM" id="MobiDB-lite"/>
    </source>
</evidence>
<dbReference type="EMBL" id="CP000360">
    <property type="protein sequence ID" value="ABF42957.1"/>
    <property type="molecule type" value="Genomic_DNA"/>
</dbReference>
<name>Q1IJJ3_KORVE</name>
<dbReference type="SUPFAM" id="SSF55718">
    <property type="entry name" value="SCP-like"/>
    <property type="match status" value="1"/>
</dbReference>
<dbReference type="InterPro" id="IPR036527">
    <property type="entry name" value="SCP2_sterol-bd_dom_sf"/>
</dbReference>
<dbReference type="FunFam" id="3.60.15.30:FF:000001">
    <property type="entry name" value="Alkyl/aryl-sulfatase BDS1"/>
    <property type="match status" value="1"/>
</dbReference>
<dbReference type="GO" id="GO:0018741">
    <property type="term" value="F:linear primary-alkylsulfatase activity"/>
    <property type="evidence" value="ECO:0007669"/>
    <property type="project" value="InterPro"/>
</dbReference>
<dbReference type="AlphaFoldDB" id="Q1IJJ3"/>
<dbReference type="GO" id="GO:0046983">
    <property type="term" value="F:protein dimerization activity"/>
    <property type="evidence" value="ECO:0007669"/>
    <property type="project" value="InterPro"/>
</dbReference>
<dbReference type="eggNOG" id="COG2015">
    <property type="taxonomic scope" value="Bacteria"/>
</dbReference>
<dbReference type="GO" id="GO:0018909">
    <property type="term" value="P:dodecyl sulfate metabolic process"/>
    <property type="evidence" value="ECO:0007669"/>
    <property type="project" value="InterPro"/>
</dbReference>
<dbReference type="InterPro" id="IPR052195">
    <property type="entry name" value="Bact_Alkyl/Aryl-Sulfatase"/>
</dbReference>
<keyword evidence="3" id="KW-0862">Zinc</keyword>
<sequence length="691" mass="76987">MQNPRLSPLAILVVVAAALGSVRVIDAQETRHFNPKGKPPSQYTVQAQQEQRRVLPLADRQDFDEAKRGFIAAPSYRKIMNDKGDVAWNMDNWSFLLSGTDYDTIHPSLQRQATLNMEYGLFEVVPGIYQVRGFDLANISFIKGKTGWIVIDPLTVKETSRAALKFVNEKLGARPVVAVIISHSHGDHFGGVRGVVDPDALAAGKVQIIAPKGFMYESISENLFGGNAMTRRKSYTYADLVPASPYGHVDQAIGKGVASGDVGILPPTKLIEQPIEEMTIDGVRMQFQNTPGTEAPAEMNTWFPDFKAFWAAENIVAGQHNILTLRGAQVRDALAWSKFINEALYRFGDQAEVMFASHSWPRWGKDRIQEVMRGQRDMYANLNNQVMHLANTGVTINQIHNVYQPPKSLQQLWYTHAYHGSYEHNSRAVIQRYFGYWDLNPATLVPLSPEDSAPLYVEMMGGADKIIAKGRELYDAGKYRYAMEILNKLVYAQPDNQTAKDLLADNYEQLGYQSESVALRNGYLSGAKELRDGIIAVKTAKAGSPDFVRGTSTELFLNYLGIQMDSRKAEGMKFKINLETPDNGEKFVVEMSNATLTTIAGYQAKDADLTLTIDRRELEDVMIGNAKLTDKVAAGKAKMVGNPQVLAQLASTMVQFDNWFEVLPGTKRKGSEAPKQELFLDDARFEPLPEE</sequence>
<dbReference type="Gene3D" id="3.60.15.30">
    <property type="entry name" value="Metallo-beta-lactamase domain"/>
    <property type="match status" value="1"/>
</dbReference>
<dbReference type="Pfam" id="PF14863">
    <property type="entry name" value="Alkyl_sulf_dimr"/>
    <property type="match status" value="1"/>
</dbReference>
<dbReference type="SMART" id="SM00849">
    <property type="entry name" value="Lactamase_B"/>
    <property type="match status" value="1"/>
</dbReference>
<dbReference type="EnsemblBacteria" id="ABF42957">
    <property type="protein sequence ID" value="ABF42957"/>
    <property type="gene ID" value="Acid345_3957"/>
</dbReference>
<keyword evidence="8" id="KW-1185">Reference proteome</keyword>
<dbReference type="InterPro" id="IPR038536">
    <property type="entry name" value="Alkyl/aryl-sulf_dimr_sf"/>
</dbReference>
<reference evidence="7 8" key="1">
    <citation type="journal article" date="2009" name="Appl. Environ. Microbiol.">
        <title>Three genomes from the phylum Acidobacteria provide insight into the lifestyles of these microorganisms in soils.</title>
        <authorList>
            <person name="Ward N.L."/>
            <person name="Challacombe J.F."/>
            <person name="Janssen P.H."/>
            <person name="Henrissat B."/>
            <person name="Coutinho P.M."/>
            <person name="Wu M."/>
            <person name="Xie G."/>
            <person name="Haft D.H."/>
            <person name="Sait M."/>
            <person name="Badger J."/>
            <person name="Barabote R.D."/>
            <person name="Bradley B."/>
            <person name="Brettin T.S."/>
            <person name="Brinkac L.M."/>
            <person name="Bruce D."/>
            <person name="Creasy T."/>
            <person name="Daugherty S.C."/>
            <person name="Davidsen T.M."/>
            <person name="DeBoy R.T."/>
            <person name="Detter J.C."/>
            <person name="Dodson R.J."/>
            <person name="Durkin A.S."/>
            <person name="Ganapathy A."/>
            <person name="Gwinn-Giglio M."/>
            <person name="Han C.S."/>
            <person name="Khouri H."/>
            <person name="Kiss H."/>
            <person name="Kothari S.P."/>
            <person name="Madupu R."/>
            <person name="Nelson K.E."/>
            <person name="Nelson W.C."/>
            <person name="Paulsen I."/>
            <person name="Penn K."/>
            <person name="Ren Q."/>
            <person name="Rosovitz M.J."/>
            <person name="Selengut J.D."/>
            <person name="Shrivastava S."/>
            <person name="Sullivan S.A."/>
            <person name="Tapia R."/>
            <person name="Thompson L.S."/>
            <person name="Watkins K.L."/>
            <person name="Yang Q."/>
            <person name="Yu C."/>
            <person name="Zafar N."/>
            <person name="Zhou L."/>
            <person name="Kuske C.R."/>
        </authorList>
    </citation>
    <scope>NUCLEOTIDE SEQUENCE [LARGE SCALE GENOMIC DNA]</scope>
    <source>
        <strain evidence="7 8">Ellin345</strain>
    </source>
</reference>
<accession>Q1IJJ3</accession>
<dbReference type="GO" id="GO:0030288">
    <property type="term" value="C:outer membrane-bounded periplasmic space"/>
    <property type="evidence" value="ECO:0007669"/>
    <property type="project" value="TreeGrafter"/>
</dbReference>
<evidence type="ECO:0000313" key="8">
    <source>
        <dbReference type="Proteomes" id="UP000002432"/>
    </source>
</evidence>
<feature type="region of interest" description="Disordered" evidence="5">
    <location>
        <begin position="669"/>
        <end position="691"/>
    </location>
</feature>
<comment type="similarity">
    <text evidence="4">Belongs to the metallo-beta-lactamase superfamily. Type III sulfatase family.</text>
</comment>
<dbReference type="OrthoDB" id="9802248at2"/>
<dbReference type="Proteomes" id="UP000002432">
    <property type="component" value="Chromosome"/>
</dbReference>
<dbReference type="Pfam" id="PF00753">
    <property type="entry name" value="Lactamase_B"/>
    <property type="match status" value="1"/>
</dbReference>
<dbReference type="PANTHER" id="PTHR43223">
    <property type="entry name" value="ALKYL/ARYL-SULFATASE"/>
    <property type="match status" value="1"/>
</dbReference>
<evidence type="ECO:0000256" key="3">
    <source>
        <dbReference type="ARBA" id="ARBA00022833"/>
    </source>
</evidence>
<dbReference type="Pfam" id="PF14864">
    <property type="entry name" value="Alkyl_sulf_C"/>
    <property type="match status" value="1"/>
</dbReference>
<evidence type="ECO:0000256" key="4">
    <source>
        <dbReference type="ARBA" id="ARBA00033751"/>
    </source>
</evidence>
<evidence type="ECO:0000256" key="2">
    <source>
        <dbReference type="ARBA" id="ARBA00022801"/>
    </source>
</evidence>
<keyword evidence="1" id="KW-0479">Metal-binding</keyword>
<dbReference type="GO" id="GO:0046872">
    <property type="term" value="F:metal ion binding"/>
    <property type="evidence" value="ECO:0007669"/>
    <property type="project" value="UniProtKB-KW"/>
</dbReference>
<dbReference type="InterPro" id="IPR036866">
    <property type="entry name" value="RibonucZ/Hydroxyglut_hydro"/>
</dbReference>
<dbReference type="InterPro" id="IPR044097">
    <property type="entry name" value="Bds1/SdsA1_MBL-fold"/>
</dbReference>
<dbReference type="RefSeq" id="WP_011524756.1">
    <property type="nucleotide sequence ID" value="NC_008009.1"/>
</dbReference>
<feature type="compositionally biased region" description="Basic and acidic residues" evidence="5">
    <location>
        <begin position="681"/>
        <end position="691"/>
    </location>
</feature>
<organism evidence="7 8">
    <name type="scientific">Koribacter versatilis (strain Ellin345)</name>
    <dbReference type="NCBI Taxonomy" id="204669"/>
    <lineage>
        <taxon>Bacteria</taxon>
        <taxon>Pseudomonadati</taxon>
        <taxon>Acidobacteriota</taxon>
        <taxon>Terriglobia</taxon>
        <taxon>Terriglobales</taxon>
        <taxon>Candidatus Korobacteraceae</taxon>
        <taxon>Candidatus Korobacter</taxon>
    </lineage>
</organism>
<evidence type="ECO:0000256" key="1">
    <source>
        <dbReference type="ARBA" id="ARBA00022723"/>
    </source>
</evidence>
<dbReference type="Gene3D" id="3.30.1050.10">
    <property type="entry name" value="SCP2 sterol-binding domain"/>
    <property type="match status" value="1"/>
</dbReference>
<evidence type="ECO:0000259" key="6">
    <source>
        <dbReference type="SMART" id="SM00849"/>
    </source>
</evidence>
<protein>
    <submittedName>
        <fullName evidence="7">Beta-lactamase-like protein</fullName>
    </submittedName>
</protein>
<dbReference type="STRING" id="204669.Acid345_3957"/>
<dbReference type="InterPro" id="IPR001279">
    <property type="entry name" value="Metallo-B-lactamas"/>
</dbReference>